<evidence type="ECO:0000313" key="7">
    <source>
        <dbReference type="Proteomes" id="UP000501387"/>
    </source>
</evidence>
<evidence type="ECO:0000256" key="2">
    <source>
        <dbReference type="ARBA" id="ARBA00023015"/>
    </source>
</evidence>
<evidence type="ECO:0000256" key="4">
    <source>
        <dbReference type="ARBA" id="ARBA00023163"/>
    </source>
</evidence>
<dbReference type="PANTHER" id="PTHR30204">
    <property type="entry name" value="REDOX-CYCLING DRUG-SENSING TRANSCRIPTIONAL ACTIVATOR SOXR"/>
    <property type="match status" value="1"/>
</dbReference>
<feature type="domain" description="HTH merR-type" evidence="5">
    <location>
        <begin position="129"/>
        <end position="198"/>
    </location>
</feature>
<accession>A0A6G8FGQ3</accession>
<dbReference type="SMART" id="SM00422">
    <property type="entry name" value="HTH_MERR"/>
    <property type="match status" value="2"/>
</dbReference>
<keyword evidence="7" id="KW-1185">Reference proteome</keyword>
<dbReference type="GO" id="GO:0003700">
    <property type="term" value="F:DNA-binding transcription factor activity"/>
    <property type="evidence" value="ECO:0007669"/>
    <property type="project" value="InterPro"/>
</dbReference>
<dbReference type="Gene3D" id="1.10.1660.10">
    <property type="match status" value="2"/>
</dbReference>
<dbReference type="InterPro" id="IPR009061">
    <property type="entry name" value="DNA-bd_dom_put_sf"/>
</dbReference>
<dbReference type="Proteomes" id="UP000501387">
    <property type="component" value="Chromosome"/>
</dbReference>
<dbReference type="SUPFAM" id="SSF46955">
    <property type="entry name" value="Putative DNA-binding domain"/>
    <property type="match status" value="2"/>
</dbReference>
<keyword evidence="4" id="KW-0804">Transcription</keyword>
<keyword evidence="1" id="KW-0678">Repressor</keyword>
<reference evidence="6 7" key="1">
    <citation type="submission" date="2020-03" db="EMBL/GenBank/DDBJ databases">
        <title>Leucobacter sp. nov., isolated from beetles.</title>
        <authorList>
            <person name="Hyun D.-W."/>
            <person name="Bae J.-W."/>
        </authorList>
    </citation>
    <scope>NUCLEOTIDE SEQUENCE [LARGE SCALE GENOMIC DNA]</scope>
    <source>
        <strain evidence="6 7">HDW9B</strain>
    </source>
</reference>
<dbReference type="GO" id="GO:0003677">
    <property type="term" value="F:DNA binding"/>
    <property type="evidence" value="ECO:0007669"/>
    <property type="project" value="UniProtKB-KW"/>
</dbReference>
<dbReference type="EMBL" id="CP049934">
    <property type="protein sequence ID" value="QIM15548.1"/>
    <property type="molecule type" value="Genomic_DNA"/>
</dbReference>
<keyword evidence="2" id="KW-0805">Transcription regulation</keyword>
<evidence type="ECO:0000313" key="6">
    <source>
        <dbReference type="EMBL" id="QIM15548.1"/>
    </source>
</evidence>
<dbReference type="RefSeq" id="WP_166321743.1">
    <property type="nucleotide sequence ID" value="NZ_CP049934.1"/>
</dbReference>
<protein>
    <submittedName>
        <fullName evidence="6">MerR family DNA-binding transcriptional regulator</fullName>
    </submittedName>
</protein>
<organism evidence="6 7">
    <name type="scientific">Leucobacter insecticola</name>
    <dbReference type="NCBI Taxonomy" id="2714934"/>
    <lineage>
        <taxon>Bacteria</taxon>
        <taxon>Bacillati</taxon>
        <taxon>Actinomycetota</taxon>
        <taxon>Actinomycetes</taxon>
        <taxon>Micrococcales</taxon>
        <taxon>Microbacteriaceae</taxon>
        <taxon>Leucobacter</taxon>
    </lineage>
</organism>
<gene>
    <name evidence="6" type="ORF">G7067_02575</name>
</gene>
<name>A0A6G8FGQ3_9MICO</name>
<dbReference type="PROSITE" id="PS50937">
    <property type="entry name" value="HTH_MERR_2"/>
    <property type="match status" value="2"/>
</dbReference>
<proteinExistence type="predicted"/>
<dbReference type="InterPro" id="IPR047057">
    <property type="entry name" value="MerR_fam"/>
</dbReference>
<dbReference type="Pfam" id="PF13411">
    <property type="entry name" value="MerR_1"/>
    <property type="match status" value="1"/>
</dbReference>
<evidence type="ECO:0000256" key="1">
    <source>
        <dbReference type="ARBA" id="ARBA00022491"/>
    </source>
</evidence>
<keyword evidence="3 6" id="KW-0238">DNA-binding</keyword>
<evidence type="ECO:0000259" key="5">
    <source>
        <dbReference type="PROSITE" id="PS50937"/>
    </source>
</evidence>
<dbReference type="KEGG" id="lins:G7067_02575"/>
<evidence type="ECO:0000256" key="3">
    <source>
        <dbReference type="ARBA" id="ARBA00023125"/>
    </source>
</evidence>
<dbReference type="InterPro" id="IPR000551">
    <property type="entry name" value="MerR-type_HTH_dom"/>
</dbReference>
<dbReference type="PANTHER" id="PTHR30204:SF69">
    <property type="entry name" value="MERR-FAMILY TRANSCRIPTIONAL REGULATOR"/>
    <property type="match status" value="1"/>
</dbReference>
<dbReference type="AlphaFoldDB" id="A0A6G8FGQ3"/>
<dbReference type="PROSITE" id="PS00552">
    <property type="entry name" value="HTH_MERR_1"/>
    <property type="match status" value="1"/>
</dbReference>
<dbReference type="Pfam" id="PF00376">
    <property type="entry name" value="MerR"/>
    <property type="match status" value="1"/>
</dbReference>
<sequence length="254" mass="27825">MTTVPTFKSRVLRPIDLARAVGLSAQAVRNYEDDGILPPAVRSANGYRQYTYLHLSALEAFLALARAASHSSARDIMRAVNSDRLDDALEVVDTVHSQLLKDRQTVRTIQSSLAAIDSEAPGKQSRISTFTIGDLAHRLGVTSTTLRGWEQAGILSPTRHASTGHRHYTGEDVRDAELAHLLRRGGQRLSSIAMIIREIRNAGSTTALREATTQWHARLNEQGRALLRASGLLANYVNERAVPNENTPSEAAPF</sequence>
<feature type="domain" description="HTH merR-type" evidence="5">
    <location>
        <begin position="17"/>
        <end position="52"/>
    </location>
</feature>